<proteinExistence type="predicted"/>
<accession>F8P1S0</accession>
<dbReference type="KEGG" id="sla:SERLADRAFT_439842"/>
<name>F8P1S0_SERL9</name>
<dbReference type="AlphaFoldDB" id="F8P1S0"/>
<dbReference type="RefSeq" id="XP_007320339.1">
    <property type="nucleotide sequence ID" value="XM_007320277.1"/>
</dbReference>
<gene>
    <name evidence="2" type="ORF">SERLADRAFT_439842</name>
</gene>
<evidence type="ECO:0008006" key="3">
    <source>
        <dbReference type="Google" id="ProtNLM"/>
    </source>
</evidence>
<dbReference type="EMBL" id="GL945436">
    <property type="protein sequence ID" value="EGO23099.1"/>
    <property type="molecule type" value="Genomic_DNA"/>
</dbReference>
<dbReference type="Proteomes" id="UP000008064">
    <property type="component" value="Unassembled WGS sequence"/>
</dbReference>
<protein>
    <recommendedName>
        <fullName evidence="3">K Homology domain-containing protein</fullName>
    </recommendedName>
</protein>
<evidence type="ECO:0000256" key="1">
    <source>
        <dbReference type="SAM" id="MobiDB-lite"/>
    </source>
</evidence>
<evidence type="ECO:0000313" key="2">
    <source>
        <dbReference type="EMBL" id="EGO23099.1"/>
    </source>
</evidence>
<dbReference type="GeneID" id="18815261"/>
<dbReference type="OrthoDB" id="3362817at2759"/>
<sequence>MSVSLLRHHILFKSLCTACLHPHPYRRYASQGALALASSTPEPTKETRLEGSSTAVNDHGEMGQPSNVPSQVDGMKPVKPSGDSAARRNPLEPTRVDKYLASIRAAGLEPTLDDIERCKPARRARPHSPQYADDYHNLVDSLCRSFSKDQLRQFTLLYKLDPIWTRSKRRKVEYAESIIEKQWGWPSLKEIERQRRDRTEVTEKSFHVNPSQLFLILGQDGADLLQLSMQYNVHISLTSDPLALRVEGLRGSLKQLSEHISLLKKDIVEEVVELPVKRPIRHDLLQRISRLANAYVENIGFKGKIRICAKEHSSLTTAKRLATRASSEVDDFKSPPLLSYTPPVVNRQPSVPVTASQQTYSVYPFLSPRSVPWTMNSGGTFRIRRVGEWLGIDATEDVQKTGGLAGGKGSFLTKSGQPCELVEALRRNASEEKQGYSRVFTASLGHMLITAPTPAQRSSIIPPLKGYFALPNILKWLESGTNKIEFVPSLPAPLLKSQPAEQKILHRLLYKKLPSLEDPVKVDSPQSSELASQGVIKFEMEIMRPTNKADPEMMMEDSVDTSIDSELTGNAEQFTNDYLGDDSQNLENHPSSIVSELQENIDEFSDTDSDLPVEVQCIQGEETTVDLLMPDRPMDVRFSVFNCRKIAQEHQPEDLRKYASNLHSFLNAAEPDVSQPRPPLTVCHDGDVYLLQSSHSIRQGFESLPTSFQADRPGNEVPLEAEPAPVISESVLDLESNQKLSICQVTCDNHTDEQSWSQFLKGCDVLSSVTFHSPSVETESDVDYLEQ</sequence>
<organism>
    <name type="scientific">Serpula lacrymans var. lacrymans (strain S7.9)</name>
    <name type="common">Dry rot fungus</name>
    <dbReference type="NCBI Taxonomy" id="578457"/>
    <lineage>
        <taxon>Eukaryota</taxon>
        <taxon>Fungi</taxon>
        <taxon>Dikarya</taxon>
        <taxon>Basidiomycota</taxon>
        <taxon>Agaricomycotina</taxon>
        <taxon>Agaricomycetes</taxon>
        <taxon>Agaricomycetidae</taxon>
        <taxon>Boletales</taxon>
        <taxon>Coniophorineae</taxon>
        <taxon>Serpulaceae</taxon>
        <taxon>Serpula</taxon>
    </lineage>
</organism>
<feature type="region of interest" description="Disordered" evidence="1">
    <location>
        <begin position="36"/>
        <end position="93"/>
    </location>
</feature>
<reference evidence="2" key="1">
    <citation type="submission" date="2011-04" db="EMBL/GenBank/DDBJ databases">
        <title>Evolution of plant cell wall degrading machinery underlies the functional diversity of forest fungi.</title>
        <authorList>
            <consortium name="US DOE Joint Genome Institute (JGI-PGF)"/>
            <person name="Eastwood D.C."/>
            <person name="Floudas D."/>
            <person name="Binder M."/>
            <person name="Majcherczyk A."/>
            <person name="Schneider P."/>
            <person name="Aerts A."/>
            <person name="Asiegbu F.O."/>
            <person name="Baker S.E."/>
            <person name="Barry K."/>
            <person name="Bendiksby M."/>
            <person name="Blumentritt M."/>
            <person name="Coutinho P.M."/>
            <person name="Cullen D."/>
            <person name="Cullen D."/>
            <person name="Gathman A."/>
            <person name="Goodell B."/>
            <person name="Henrissat B."/>
            <person name="Ihrmark K."/>
            <person name="Kauserud H."/>
            <person name="Kohler A."/>
            <person name="LaButti K."/>
            <person name="Lapidus A."/>
            <person name="Lavin J.L."/>
            <person name="Lee Y.-H."/>
            <person name="Lindquist E."/>
            <person name="Lilly W."/>
            <person name="Lucas S."/>
            <person name="Morin E."/>
            <person name="Murat C."/>
            <person name="Oguiza J.A."/>
            <person name="Park J."/>
            <person name="Pisabarro A.G."/>
            <person name="Riley R."/>
            <person name="Rosling A."/>
            <person name="Salamov A."/>
            <person name="Schmidt O."/>
            <person name="Schmutz J."/>
            <person name="Skrede I."/>
            <person name="Stenlid J."/>
            <person name="Wiebenga A."/>
            <person name="Xie X."/>
            <person name="Kues U."/>
            <person name="Hibbett D.S."/>
            <person name="Hoffmeister D."/>
            <person name="Hogberg N."/>
            <person name="Martin F."/>
            <person name="Grigoriev I.V."/>
            <person name="Watkinson S.C."/>
        </authorList>
    </citation>
    <scope>NUCLEOTIDE SEQUENCE</scope>
    <source>
        <strain evidence="2">S7.9</strain>
    </source>
</reference>
<dbReference type="HOGENOM" id="CLU_026388_0_0_1"/>